<organism evidence="1 2">
    <name type="scientific">Methanimicrococcus hongohii</name>
    <dbReference type="NCBI Taxonomy" id="3028295"/>
    <lineage>
        <taxon>Archaea</taxon>
        <taxon>Methanobacteriati</taxon>
        <taxon>Methanobacteriota</taxon>
        <taxon>Stenosarchaea group</taxon>
        <taxon>Methanomicrobia</taxon>
        <taxon>Methanosarcinales</taxon>
        <taxon>Methanosarcinaceae</taxon>
        <taxon>Methanimicrococcus</taxon>
    </lineage>
</organism>
<keyword evidence="2" id="KW-1185">Reference proteome</keyword>
<dbReference type="AlphaFoldDB" id="A0AA96V0R9"/>
<dbReference type="InterPro" id="IPR001130">
    <property type="entry name" value="TatD-like"/>
</dbReference>
<sequence length="280" mass="30791">MSQLPITDNHIHIDMKRGRGLDAVRDFQNAGGTHMFLVSLPSRHLGVSVKKPEDYKTVFDLTIEAASKINETGVTAFPVLGIHPVDILYLSEENGVKKAVEIMCGGFDIAASYVQKGDAIALKSGRPHFPVEPDILSASNQIMSHVFEHGRDLKCAVQLHVEDMTPESIKDIAEIAKKAGIGTEKIVNHHATPLVSAAEVFGIYPSIPAAKDNIEIAFEQGSRFLMETDYVDDPDKPGFVLGPKTVPKKTKKLIETIGEEPFWSIHQEIPSKIYDVDIEI</sequence>
<accession>A0AA96V0R9</accession>
<dbReference type="Pfam" id="PF01026">
    <property type="entry name" value="TatD_DNase"/>
    <property type="match status" value="1"/>
</dbReference>
<dbReference type="RefSeq" id="WP_316556807.1">
    <property type="nucleotide sequence ID" value="NZ_CP131059.1"/>
</dbReference>
<gene>
    <name evidence="1" type="ORF">MmiHf6_09810</name>
</gene>
<dbReference type="KEGG" id="mehf:MmiHf6_09810"/>
<reference evidence="1 2" key="1">
    <citation type="submission" date="2023-07" db="EMBL/GenBank/DDBJ databases">
        <title>Closed genoem sequence of Methanomicrococcus sp. Hf6.</title>
        <authorList>
            <person name="Poehlein A."/>
            <person name="Protasov E."/>
            <person name="Platt K."/>
            <person name="Reeh H."/>
            <person name="Daniel R."/>
            <person name="Brune A."/>
        </authorList>
    </citation>
    <scope>NUCLEOTIDE SEQUENCE [LARGE SCALE GENOMIC DNA]</scope>
    <source>
        <strain evidence="1 2">Hf6</strain>
    </source>
</reference>
<dbReference type="PANTHER" id="PTHR42206">
    <property type="entry name" value="METAL-DEPENDENT HYDROLASE-RELATED"/>
    <property type="match status" value="1"/>
</dbReference>
<protein>
    <recommendedName>
        <fullName evidence="3">Metal-dependent hydrolase</fullName>
    </recommendedName>
</protein>
<dbReference type="SUPFAM" id="SSF51556">
    <property type="entry name" value="Metallo-dependent hydrolases"/>
    <property type="match status" value="1"/>
</dbReference>
<dbReference type="InterPro" id="IPR011589">
    <property type="entry name" value="UCP004961"/>
</dbReference>
<dbReference type="EMBL" id="CP131059">
    <property type="protein sequence ID" value="WNY23668.1"/>
    <property type="molecule type" value="Genomic_DNA"/>
</dbReference>
<evidence type="ECO:0008006" key="3">
    <source>
        <dbReference type="Google" id="ProtNLM"/>
    </source>
</evidence>
<dbReference type="PANTHER" id="PTHR42206:SF1">
    <property type="entry name" value="METAL-DEPENDENT HYDROLASE"/>
    <property type="match status" value="1"/>
</dbReference>
<name>A0AA96V0R9_9EURY</name>
<evidence type="ECO:0000313" key="1">
    <source>
        <dbReference type="EMBL" id="WNY23668.1"/>
    </source>
</evidence>
<dbReference type="PIRSF" id="PIRSF004961">
    <property type="entry name" value="UCP004961_TatD"/>
    <property type="match status" value="1"/>
</dbReference>
<dbReference type="Proteomes" id="UP001302978">
    <property type="component" value="Chromosome"/>
</dbReference>
<evidence type="ECO:0000313" key="2">
    <source>
        <dbReference type="Proteomes" id="UP001302978"/>
    </source>
</evidence>
<proteinExistence type="predicted"/>
<dbReference type="InterPro" id="IPR032466">
    <property type="entry name" value="Metal_Hydrolase"/>
</dbReference>
<dbReference type="GeneID" id="85195522"/>
<dbReference type="Gene3D" id="3.20.20.140">
    <property type="entry name" value="Metal-dependent hydrolases"/>
    <property type="match status" value="1"/>
</dbReference>
<dbReference type="GO" id="GO:0016788">
    <property type="term" value="F:hydrolase activity, acting on ester bonds"/>
    <property type="evidence" value="ECO:0007669"/>
    <property type="project" value="InterPro"/>
</dbReference>